<proteinExistence type="predicted"/>
<dbReference type="GeneID" id="81627952"/>
<feature type="compositionally biased region" description="Low complexity" evidence="1">
    <location>
        <begin position="494"/>
        <end position="518"/>
    </location>
</feature>
<name>A0A9W9WTE7_9EURO</name>
<feature type="compositionally biased region" description="Polar residues" evidence="1">
    <location>
        <begin position="187"/>
        <end position="199"/>
    </location>
</feature>
<keyword evidence="3" id="KW-1185">Reference proteome</keyword>
<reference evidence="2" key="2">
    <citation type="journal article" date="2023" name="IMA Fungus">
        <title>Comparative genomic study of the Penicillium genus elucidates a diverse pangenome and 15 lateral gene transfer events.</title>
        <authorList>
            <person name="Petersen C."/>
            <person name="Sorensen T."/>
            <person name="Nielsen M.R."/>
            <person name="Sondergaard T.E."/>
            <person name="Sorensen J.L."/>
            <person name="Fitzpatrick D.A."/>
            <person name="Frisvad J.C."/>
            <person name="Nielsen K.L."/>
        </authorList>
    </citation>
    <scope>NUCLEOTIDE SEQUENCE</scope>
    <source>
        <strain evidence="2">IBT 30728</strain>
    </source>
</reference>
<dbReference type="AlphaFoldDB" id="A0A9W9WTE7"/>
<feature type="compositionally biased region" description="Polar residues" evidence="1">
    <location>
        <begin position="252"/>
        <end position="263"/>
    </location>
</feature>
<accession>A0A9W9WTE7</accession>
<evidence type="ECO:0000313" key="2">
    <source>
        <dbReference type="EMBL" id="KAJ5475036.1"/>
    </source>
</evidence>
<gene>
    <name evidence="2" type="ORF">N7539_008102</name>
</gene>
<feature type="region of interest" description="Disordered" evidence="1">
    <location>
        <begin position="277"/>
        <end position="392"/>
    </location>
</feature>
<feature type="region of interest" description="Disordered" evidence="1">
    <location>
        <begin position="443"/>
        <end position="530"/>
    </location>
</feature>
<dbReference type="Proteomes" id="UP001148312">
    <property type="component" value="Unassembled WGS sequence"/>
</dbReference>
<feature type="region of interest" description="Disordered" evidence="1">
    <location>
        <begin position="564"/>
        <end position="625"/>
    </location>
</feature>
<feature type="compositionally biased region" description="Polar residues" evidence="1">
    <location>
        <begin position="355"/>
        <end position="367"/>
    </location>
</feature>
<feature type="region of interest" description="Disordered" evidence="1">
    <location>
        <begin position="180"/>
        <end position="265"/>
    </location>
</feature>
<reference evidence="2" key="1">
    <citation type="submission" date="2022-12" db="EMBL/GenBank/DDBJ databases">
        <authorList>
            <person name="Petersen C."/>
        </authorList>
    </citation>
    <scope>NUCLEOTIDE SEQUENCE</scope>
    <source>
        <strain evidence="2">IBT 30728</strain>
    </source>
</reference>
<dbReference type="RefSeq" id="XP_056786794.1">
    <property type="nucleotide sequence ID" value="XM_056937702.1"/>
</dbReference>
<evidence type="ECO:0000313" key="3">
    <source>
        <dbReference type="Proteomes" id="UP001148312"/>
    </source>
</evidence>
<feature type="compositionally biased region" description="Basic residues" evidence="1">
    <location>
        <begin position="589"/>
        <end position="599"/>
    </location>
</feature>
<feature type="compositionally biased region" description="Low complexity" evidence="1">
    <location>
        <begin position="454"/>
        <end position="471"/>
    </location>
</feature>
<feature type="compositionally biased region" description="Low complexity" evidence="1">
    <location>
        <begin position="604"/>
        <end position="624"/>
    </location>
</feature>
<protein>
    <submittedName>
        <fullName evidence="2">Uncharacterized protein</fullName>
    </submittedName>
</protein>
<dbReference type="EMBL" id="JAPWDQ010000012">
    <property type="protein sequence ID" value="KAJ5475036.1"/>
    <property type="molecule type" value="Genomic_DNA"/>
</dbReference>
<comment type="caution">
    <text evidence="2">The sequence shown here is derived from an EMBL/GenBank/DDBJ whole genome shotgun (WGS) entry which is preliminary data.</text>
</comment>
<sequence length="688" mass="75327">MVFGVHLLAKQQAKSSVTVMQILQGHVDEVDEFIQRTTEDFLIIHLDVRTRIQYLSLPLSNLSVFDDMLNDRHFRLSLVSYNDQIEHAVERFTLAITDALKDLQKAKEAVVIFWQHLQQAVADGGFQTESLQPFAQTMMENMDGWMRALTKLCRQGQGLQEALGQLAFTIMEMQRRVGVASRKDVRSMSNDTGATSARSKSIRRKLFSRGSGPGTPGRRSSEKPLPRDPFLEIQTLGTRPASRLDAVGPGAKQSQSSRPNSAMPQVLNRAKSCSALASDINHPPDAPRPPSRSASRLSKAFSLGRPFPSTKRAYDDQPNSLGPNIKHHTIVNPDNRPSTAPASQGPPLDRPKSRWTLNRPQTRQSSRPPQSAFPSTTTPPSDPQDPRHEEKIVESEDTLKEQITHFLKTDRVVEAWDNIAKTANCCGTSIAKTKQWPSSVFRAKASSTADGPVSAQTPQTAPTETTSTKTKTPLRNHRSSSLSRFASRARSKSAGRAMTAPTPRTPTTNPTTTATPTAVKPDSSQVPFPQESEDMNTFFFKKRPSTSPRIHVLSIAIDEELEKSFTTSSQSHSHSHSHSKTESYTHGQSRARARARSQARNRESTTANASTSAGTTTSASTNESIDLTTRIQINSHTMGSEELQSDHGSNAETGSIITALPRIPVHASMPLGPARGSAGGWSVFPVVA</sequence>
<feature type="compositionally biased region" description="Basic and acidic residues" evidence="1">
    <location>
        <begin position="219"/>
        <end position="230"/>
    </location>
</feature>
<organism evidence="2 3">
    <name type="scientific">Penicillium diatomitis</name>
    <dbReference type="NCBI Taxonomy" id="2819901"/>
    <lineage>
        <taxon>Eukaryota</taxon>
        <taxon>Fungi</taxon>
        <taxon>Dikarya</taxon>
        <taxon>Ascomycota</taxon>
        <taxon>Pezizomycotina</taxon>
        <taxon>Eurotiomycetes</taxon>
        <taxon>Eurotiomycetidae</taxon>
        <taxon>Eurotiales</taxon>
        <taxon>Aspergillaceae</taxon>
        <taxon>Penicillium</taxon>
    </lineage>
</organism>
<feature type="compositionally biased region" description="Low complexity" evidence="1">
    <location>
        <begin position="368"/>
        <end position="379"/>
    </location>
</feature>
<evidence type="ECO:0000256" key="1">
    <source>
        <dbReference type="SAM" id="MobiDB-lite"/>
    </source>
</evidence>